<sequence>MDILLLLLGFILCLVGIVGSLLPVLPGPPISWVGLLLLYSTSIVPTNYWILVSTLAVAIIISVLDYVIPAAGTKRYGGSKAGAIGTTVGLIAGIIAPIPLGFLIGPFLGAFIGEFFFKNSTSGKALKAAYGSFLGFLASTFMKFIIACVFLGLYIYVFWGFKDSFF</sequence>
<protein>
    <submittedName>
        <fullName evidence="2">DUF456 domain-containing protein</fullName>
    </submittedName>
</protein>
<dbReference type="OrthoDB" id="9808460at2"/>
<organism evidence="2 3">
    <name type="scientific">Haloflavibacter putidus</name>
    <dbReference type="NCBI Taxonomy" id="2576776"/>
    <lineage>
        <taxon>Bacteria</taxon>
        <taxon>Pseudomonadati</taxon>
        <taxon>Bacteroidota</taxon>
        <taxon>Flavobacteriia</taxon>
        <taxon>Flavobacteriales</taxon>
        <taxon>Flavobacteriaceae</taxon>
        <taxon>Haloflavibacter</taxon>
    </lineage>
</organism>
<evidence type="ECO:0000313" key="3">
    <source>
        <dbReference type="Proteomes" id="UP000317169"/>
    </source>
</evidence>
<dbReference type="PANTHER" id="PTHR39165">
    <property type="entry name" value="IG HYPOTHETICAL 17883"/>
    <property type="match status" value="1"/>
</dbReference>
<accession>A0A507ZAL9</accession>
<dbReference type="EMBL" id="VIAR01000013">
    <property type="protein sequence ID" value="TQD34796.1"/>
    <property type="molecule type" value="Genomic_DNA"/>
</dbReference>
<dbReference type="InterPro" id="IPR007403">
    <property type="entry name" value="DUF456"/>
</dbReference>
<dbReference type="Proteomes" id="UP000317169">
    <property type="component" value="Unassembled WGS sequence"/>
</dbReference>
<evidence type="ECO:0000256" key="1">
    <source>
        <dbReference type="SAM" id="Phobius"/>
    </source>
</evidence>
<dbReference type="AlphaFoldDB" id="A0A507ZAL9"/>
<comment type="caution">
    <text evidence="2">The sequence shown here is derived from an EMBL/GenBank/DDBJ whole genome shotgun (WGS) entry which is preliminary data.</text>
</comment>
<dbReference type="PANTHER" id="PTHR39165:SF1">
    <property type="entry name" value="DUF456 DOMAIN-CONTAINING PROTEIN"/>
    <property type="match status" value="1"/>
</dbReference>
<proteinExistence type="predicted"/>
<keyword evidence="1" id="KW-0472">Membrane</keyword>
<keyword evidence="3" id="KW-1185">Reference proteome</keyword>
<reference evidence="2 3" key="1">
    <citation type="submission" date="2019-06" db="EMBL/GenBank/DDBJ databases">
        <title>Flavibacter putida gen. nov., sp. nov., a novel marine bacterium of the family Flavobacteriaceae isolated from coastal seawater.</title>
        <authorList>
            <person name="Feng X."/>
        </authorList>
    </citation>
    <scope>NUCLEOTIDE SEQUENCE [LARGE SCALE GENOMIC DNA]</scope>
    <source>
        <strain evidence="2 3">PLHSN227</strain>
    </source>
</reference>
<feature type="transmembrane region" description="Helical" evidence="1">
    <location>
        <begin position="133"/>
        <end position="159"/>
    </location>
</feature>
<evidence type="ECO:0000313" key="2">
    <source>
        <dbReference type="EMBL" id="TQD34796.1"/>
    </source>
</evidence>
<keyword evidence="1" id="KW-1133">Transmembrane helix</keyword>
<keyword evidence="1" id="KW-0812">Transmembrane</keyword>
<name>A0A507ZAL9_9FLAO</name>
<gene>
    <name evidence="2" type="ORF">FKR84_11405</name>
</gene>
<feature type="transmembrane region" description="Helical" evidence="1">
    <location>
        <begin position="88"/>
        <end position="113"/>
    </location>
</feature>
<dbReference type="Pfam" id="PF04306">
    <property type="entry name" value="DUF456"/>
    <property type="match status" value="1"/>
</dbReference>
<feature type="transmembrane region" description="Helical" evidence="1">
    <location>
        <begin position="47"/>
        <end position="68"/>
    </location>
</feature>
<dbReference type="RefSeq" id="WP_141422446.1">
    <property type="nucleotide sequence ID" value="NZ_VIAR01000013.1"/>
</dbReference>